<dbReference type="InterPro" id="IPR015813">
    <property type="entry name" value="Pyrv/PenolPyrv_kinase-like_dom"/>
</dbReference>
<dbReference type="SUPFAM" id="SSF51621">
    <property type="entry name" value="Phosphoenolpyruvate/pyruvate domain"/>
    <property type="match status" value="1"/>
</dbReference>
<dbReference type="GO" id="GO:0008964">
    <property type="term" value="F:phosphoenolpyruvate carboxylase activity"/>
    <property type="evidence" value="ECO:0007669"/>
    <property type="project" value="InterPro"/>
</dbReference>
<keyword evidence="5" id="KW-1185">Reference proteome</keyword>
<evidence type="ECO:0000256" key="2">
    <source>
        <dbReference type="ARBA" id="ARBA00022419"/>
    </source>
</evidence>
<evidence type="ECO:0000313" key="4">
    <source>
        <dbReference type="EMBL" id="SHF72429.1"/>
    </source>
</evidence>
<dbReference type="AlphaFoldDB" id="A0A1M5DZN8"/>
<dbReference type="STRING" id="366533.SAMN05444339_11110"/>
<protein>
    <recommendedName>
        <fullName evidence="2">Phosphoenolpyruvate carboxylase</fullName>
    </recommendedName>
</protein>
<comment type="function">
    <text evidence="1">Forms oxaloacetate, a four-carbon dicarboxylic acid source for the tricarboxylic acid cycle.</text>
</comment>
<dbReference type="EMBL" id="FQUE01000011">
    <property type="protein sequence ID" value="SHF72429.1"/>
    <property type="molecule type" value="Genomic_DNA"/>
</dbReference>
<dbReference type="InterPro" id="IPR021135">
    <property type="entry name" value="PEP_COase"/>
</dbReference>
<name>A0A1M5DZN8_LOKAT</name>
<gene>
    <name evidence="4" type="ORF">SAMN05444339_11110</name>
</gene>
<dbReference type="GO" id="GO:0005829">
    <property type="term" value="C:cytosol"/>
    <property type="evidence" value="ECO:0007669"/>
    <property type="project" value="TreeGrafter"/>
</dbReference>
<keyword evidence="4" id="KW-0670">Pyruvate</keyword>
<proteinExistence type="predicted"/>
<dbReference type="GO" id="GO:0015977">
    <property type="term" value="P:carbon fixation"/>
    <property type="evidence" value="ECO:0007669"/>
    <property type="project" value="InterPro"/>
</dbReference>
<evidence type="ECO:0000256" key="3">
    <source>
        <dbReference type="PROSITE-ProRule" id="PRU10112"/>
    </source>
</evidence>
<dbReference type="PROSITE" id="PS00393">
    <property type="entry name" value="PEPCASE_2"/>
    <property type="match status" value="1"/>
</dbReference>
<dbReference type="PRINTS" id="PR00150">
    <property type="entry name" value="PEPCARBXLASE"/>
</dbReference>
<dbReference type="OrthoDB" id="9768133at2"/>
<feature type="active site" evidence="3">
    <location>
        <position position="571"/>
    </location>
</feature>
<dbReference type="InterPro" id="IPR033129">
    <property type="entry name" value="PEPCASE_His_AS"/>
</dbReference>
<dbReference type="Pfam" id="PF00311">
    <property type="entry name" value="PEPcase"/>
    <property type="match status" value="1"/>
</dbReference>
<dbReference type="Gene3D" id="1.20.1440.90">
    <property type="entry name" value="Phosphoenolpyruvate/pyruvate domain"/>
    <property type="match status" value="1"/>
</dbReference>
<accession>A0A1M5DZN8</accession>
<sequence length="916" mass="100497">MLQTGPHPSPSLPAAADRALTDATSQVRAILRRSLIEVTRDQLPDAATLLDGHRPINRVARGERFLALQLLGTWHQLLAIAREFEAVQKRRATERAGDAADIGGSFAEVLGSMTRSGASASEIEAAIRRLRVGPTMTAHPTETKRVTVLANHRRIYRRLTDLLARQWAPREEEAHVQALTSEIELLWLTGELRLEKPTVAQEVAWGLYFFGEVLYDAVPTLHDTLNHALRRVSCDPAPGPFLRFSSWIGGDRDGNPHVTAEVTRAALGEYRLAALRSYQPVLEQMCHDLSLSLSVAEVGQGVLGVIAQQLDLCGRAAETTRWHNAAEPFRQGATALLIRLNASLDADAGRPTEAVPFRSAREFLSVVAALDAGLMAVGAQNTSARRTRPLMRRIETFGFHTASLDIRQNATVTNRTVAAVLRARGQDVPAIGSPDWSRAITHALHHDTALDRATLTELPEEAAETLDLFRLMAETRARERDAIGAFILSMTTSADDILGVYLLARWTATAEDAAQDAPLQIRVVPLLETIEDLRAATNILDTLFANRTVRRAIRDHGDTQEIMLGYSDSNKDGGFLTSNWELSKAQTAVQRVAARHRIAVSFFHGRGGSVSRGGAPAGRAIAAQPERTVNGRLRVTEQGEIVSAKFANRGTALGNLEFLTAAVLRHTLERSDDRQSSETPEFNEAMAALAGLAQVKYLDLTGTAGFIDYFNAASPVEELALLKIGSRPAKRFGTGIRYLADLRAIPWVFAWSQNRHMLTGWYGIGSALSSFTRVRGENGLDLLRRMFERSRLFRLVIDEAEKVLFQADMAIARAYAGLVQDAAVRDAVFSKVEQEYDLTRNMILSVTGGHDLSRRFPNYRAQADAVRPQMIGVHRLQIDLLDRVRRAGGADAADPVDVDSLLMSIHVISSGLGWTG</sequence>
<dbReference type="PANTHER" id="PTHR30523">
    <property type="entry name" value="PHOSPHOENOLPYRUVATE CARBOXYLASE"/>
    <property type="match status" value="1"/>
</dbReference>
<reference evidence="5" key="1">
    <citation type="submission" date="2016-11" db="EMBL/GenBank/DDBJ databases">
        <authorList>
            <person name="Varghese N."/>
            <person name="Submissions S."/>
        </authorList>
    </citation>
    <scope>NUCLEOTIDE SEQUENCE [LARGE SCALE GENOMIC DNA]</scope>
    <source>
        <strain evidence="5">DSM 29326</strain>
    </source>
</reference>
<dbReference type="Proteomes" id="UP000183987">
    <property type="component" value="Unassembled WGS sequence"/>
</dbReference>
<dbReference type="GO" id="GO:0006099">
    <property type="term" value="P:tricarboxylic acid cycle"/>
    <property type="evidence" value="ECO:0007669"/>
    <property type="project" value="InterPro"/>
</dbReference>
<dbReference type="PANTHER" id="PTHR30523:SF32">
    <property type="entry name" value="PHOSPHOENOLPYRUVATE CARBOXYLASE"/>
    <property type="match status" value="1"/>
</dbReference>
<evidence type="ECO:0000256" key="1">
    <source>
        <dbReference type="ARBA" id="ARBA00003670"/>
    </source>
</evidence>
<organism evidence="4 5">
    <name type="scientific">Loktanella atrilutea</name>
    <dbReference type="NCBI Taxonomy" id="366533"/>
    <lineage>
        <taxon>Bacteria</taxon>
        <taxon>Pseudomonadati</taxon>
        <taxon>Pseudomonadota</taxon>
        <taxon>Alphaproteobacteria</taxon>
        <taxon>Rhodobacterales</taxon>
        <taxon>Roseobacteraceae</taxon>
        <taxon>Loktanella</taxon>
    </lineage>
</organism>
<dbReference type="RefSeq" id="WP_072858482.1">
    <property type="nucleotide sequence ID" value="NZ_FQUE01000011.1"/>
</dbReference>
<evidence type="ECO:0000313" key="5">
    <source>
        <dbReference type="Proteomes" id="UP000183987"/>
    </source>
</evidence>